<dbReference type="EMBL" id="AAMD01000056">
    <property type="protein sequence ID" value="EAU66385.1"/>
    <property type="molecule type" value="Genomic_DNA"/>
</dbReference>
<evidence type="ECO:0000256" key="1">
    <source>
        <dbReference type="SAM" id="MobiDB-lite"/>
    </source>
</evidence>
<dbReference type="eggNOG" id="COG1653">
    <property type="taxonomic scope" value="Bacteria"/>
</dbReference>
<organism evidence="4 6">
    <name type="scientific">Stigmatella aurantiaca (strain DW4/3-1)</name>
    <dbReference type="NCBI Taxonomy" id="378806"/>
    <lineage>
        <taxon>Bacteria</taxon>
        <taxon>Pseudomonadati</taxon>
        <taxon>Myxococcota</taxon>
        <taxon>Myxococcia</taxon>
        <taxon>Myxococcales</taxon>
        <taxon>Cystobacterineae</taxon>
        <taxon>Archangiaceae</taxon>
        <taxon>Stigmatella</taxon>
    </lineage>
</organism>
<dbReference type="Proteomes" id="UP000032702">
    <property type="component" value="Unassembled WGS sequence"/>
</dbReference>
<sequence>MSRLAQATCLYTLALCMGACAPAVHAVRQPAAPPRPFKAVLFPYIPDSANDQFASLIQTLTKNFKEQHPDIDLTIVMDQNMDLYDLSDGGTLNQLLGPAPAAAQVVEVDTLLLGSLVTKNWIGPVSMGNPGVLETAWNAATIDNTAYGIPTYLCSNVVYSRSAAIKAATGGSSLFSILTQMDPSKAPLVANYKGSWTLPGTYVDAWADTNPGALTPAYNLPVDPATMAVFKPIVSSCAKLSPTSTPSNPCLDGQLKKPGAAAQVFATQKANGFMGYTEELFNILSNSGPLPPLTAISAPLGVGTRPVIFVDALVFNSNCTGPCLADAQAFAAFMSDTRVRSLIAFSQDAPKVSIPRYLLQANKAFYEVQPAASDAMYQQFLPIVHSAQPFPNQGFPEHKTALGDAVQQALTPSSVSFLFPSGGPLTEGRTSRAGAAPEPAGNTPGSTRRSGPRTAGPHRSSAPSTLH</sequence>
<dbReference type="EMBL" id="CP002271">
    <property type="protein sequence ID" value="ADO68874.1"/>
    <property type="molecule type" value="Genomic_DNA"/>
</dbReference>
<gene>
    <name evidence="3" type="ordered locus">STAUR_1070</name>
    <name evidence="4" type="ORF">STIAU_8839</name>
</gene>
<dbReference type="AlphaFoldDB" id="Q091K4"/>
<accession>Q091K4</accession>
<evidence type="ECO:0000256" key="2">
    <source>
        <dbReference type="SAM" id="SignalP"/>
    </source>
</evidence>
<proteinExistence type="predicted"/>
<feature type="chain" id="PRO_5010840312" evidence="2">
    <location>
        <begin position="27"/>
        <end position="467"/>
    </location>
</feature>
<keyword evidence="2" id="KW-0732">Signal</keyword>
<dbReference type="Proteomes" id="UP000001351">
    <property type="component" value="Chromosome"/>
</dbReference>
<reference evidence="3 5" key="2">
    <citation type="journal article" date="2011" name="Mol. Biol. Evol.">
        <title>Comparative genomic analysis of fruiting body formation in Myxococcales.</title>
        <authorList>
            <person name="Huntley S."/>
            <person name="Hamann N."/>
            <person name="Wegener-Feldbrugge S."/>
            <person name="Treuner-Lange A."/>
            <person name="Kube M."/>
            <person name="Reinhardt R."/>
            <person name="Klages S."/>
            <person name="Muller R."/>
            <person name="Ronning C.M."/>
            <person name="Nierman W.C."/>
            <person name="Sogaard-Andersen L."/>
        </authorList>
    </citation>
    <scope>NUCLEOTIDE SEQUENCE [LARGE SCALE GENOMIC DNA]</scope>
    <source>
        <strain evidence="3 5">DW4/3-1</strain>
    </source>
</reference>
<evidence type="ECO:0000313" key="4">
    <source>
        <dbReference type="EMBL" id="EAU66385.1"/>
    </source>
</evidence>
<protein>
    <submittedName>
        <fullName evidence="3">Conserved uncharacterized protein</fullName>
    </submittedName>
</protein>
<feature type="signal peptide" evidence="2">
    <location>
        <begin position="1"/>
        <end position="26"/>
    </location>
</feature>
<keyword evidence="5" id="KW-1185">Reference proteome</keyword>
<dbReference type="Gene3D" id="3.40.190.10">
    <property type="entry name" value="Periplasmic binding protein-like II"/>
    <property type="match status" value="1"/>
</dbReference>
<evidence type="ECO:0000313" key="3">
    <source>
        <dbReference type="EMBL" id="ADO68874.1"/>
    </source>
</evidence>
<evidence type="ECO:0000313" key="5">
    <source>
        <dbReference type="Proteomes" id="UP000001351"/>
    </source>
</evidence>
<dbReference type="SUPFAM" id="SSF53850">
    <property type="entry name" value="Periplasmic binding protein-like II"/>
    <property type="match status" value="1"/>
</dbReference>
<name>Q091K4_STIAD</name>
<dbReference type="KEGG" id="sur:STAUR_1070"/>
<dbReference type="HOGENOM" id="CLU_039717_0_0_7"/>
<feature type="region of interest" description="Disordered" evidence="1">
    <location>
        <begin position="420"/>
        <end position="467"/>
    </location>
</feature>
<reference evidence="4 6" key="1">
    <citation type="submission" date="2006-04" db="EMBL/GenBank/DDBJ databases">
        <authorList>
            <person name="Nierman W.C."/>
        </authorList>
    </citation>
    <scope>NUCLEOTIDE SEQUENCE [LARGE SCALE GENOMIC DNA]</scope>
    <source>
        <strain evidence="4 6">DW4/3-1</strain>
    </source>
</reference>
<evidence type="ECO:0000313" key="6">
    <source>
        <dbReference type="Proteomes" id="UP000032702"/>
    </source>
</evidence>
<dbReference type="STRING" id="378806.STAUR_1070"/>